<feature type="region of interest" description="Disordered" evidence="1">
    <location>
        <begin position="97"/>
        <end position="118"/>
    </location>
</feature>
<keyword evidence="2" id="KW-0812">Transmembrane</keyword>
<protein>
    <submittedName>
        <fullName evidence="3">Uncharacterized protein</fullName>
    </submittedName>
</protein>
<keyword evidence="2" id="KW-1133">Transmembrane helix</keyword>
<accession>A0A7Z9A0R3</accession>
<feature type="transmembrane region" description="Helical" evidence="2">
    <location>
        <begin position="12"/>
        <end position="29"/>
    </location>
</feature>
<reference evidence="3 4" key="1">
    <citation type="submission" date="2018-12" db="EMBL/GenBank/DDBJ databases">
        <authorList>
            <consortium name="Pathogen Informatics"/>
        </authorList>
    </citation>
    <scope>NUCLEOTIDE SEQUENCE [LARGE SCALE GENOMIC DNA]</scope>
    <source>
        <strain evidence="3 4">NCTC10207</strain>
    </source>
</reference>
<gene>
    <name evidence="3" type="ORF">NCTC10207_00078</name>
</gene>
<dbReference type="EMBL" id="LR134479">
    <property type="protein sequence ID" value="VEI22012.1"/>
    <property type="molecule type" value="Genomic_DNA"/>
</dbReference>
<feature type="transmembrane region" description="Helical" evidence="2">
    <location>
        <begin position="35"/>
        <end position="51"/>
    </location>
</feature>
<dbReference type="Proteomes" id="UP000282386">
    <property type="component" value="Chromosome"/>
</dbReference>
<evidence type="ECO:0000256" key="2">
    <source>
        <dbReference type="SAM" id="Phobius"/>
    </source>
</evidence>
<evidence type="ECO:0000313" key="4">
    <source>
        <dbReference type="Proteomes" id="UP000282386"/>
    </source>
</evidence>
<dbReference type="Pfam" id="PF23809">
    <property type="entry name" value="Phage_holin_9"/>
    <property type="match status" value="1"/>
</dbReference>
<dbReference type="InterPro" id="IPR056390">
    <property type="entry name" value="Holin_phage"/>
</dbReference>
<proteinExistence type="predicted"/>
<keyword evidence="2" id="KW-0472">Membrane</keyword>
<evidence type="ECO:0000256" key="1">
    <source>
        <dbReference type="SAM" id="MobiDB-lite"/>
    </source>
</evidence>
<sequence length="118" mass="12593">MLKQRPGWRRQLYVVIPAVTAILQTYGLLTEEQASVWASLAVSLLGLWLAWSHPLEATAGPAPEAEVDAASAPPVVEVVPPAPTVETPHPKVTVKFHPQAATPKSPAVESAEKLDSKT</sequence>
<dbReference type="RefSeq" id="WP_126499404.1">
    <property type="nucleotide sequence ID" value="NZ_LR134479.1"/>
</dbReference>
<name>A0A7Z9A0R3_9MICC</name>
<organism evidence="3 4">
    <name type="scientific">Rothia aeria</name>
    <dbReference type="NCBI Taxonomy" id="172042"/>
    <lineage>
        <taxon>Bacteria</taxon>
        <taxon>Bacillati</taxon>
        <taxon>Actinomycetota</taxon>
        <taxon>Actinomycetes</taxon>
        <taxon>Micrococcales</taxon>
        <taxon>Micrococcaceae</taxon>
        <taxon>Rothia</taxon>
    </lineage>
</organism>
<evidence type="ECO:0000313" key="3">
    <source>
        <dbReference type="EMBL" id="VEI22012.1"/>
    </source>
</evidence>
<dbReference type="AlphaFoldDB" id="A0A7Z9A0R3"/>